<feature type="compositionally biased region" description="Basic residues" evidence="1">
    <location>
        <begin position="146"/>
        <end position="156"/>
    </location>
</feature>
<gene>
    <name evidence="2" type="ORF">BS47DRAFT_901155</name>
</gene>
<comment type="caution">
    <text evidence="2">The sequence shown here is derived from an EMBL/GenBank/DDBJ whole genome shotgun (WGS) entry which is preliminary data.</text>
</comment>
<dbReference type="OrthoDB" id="5374757at2759"/>
<reference evidence="2" key="1">
    <citation type="journal article" date="2020" name="Nat. Commun.">
        <title>Large-scale genome sequencing of mycorrhizal fungi provides insights into the early evolution of symbiotic traits.</title>
        <authorList>
            <person name="Miyauchi S."/>
            <person name="Kiss E."/>
            <person name="Kuo A."/>
            <person name="Drula E."/>
            <person name="Kohler A."/>
            <person name="Sanchez-Garcia M."/>
            <person name="Morin E."/>
            <person name="Andreopoulos B."/>
            <person name="Barry K.W."/>
            <person name="Bonito G."/>
            <person name="Buee M."/>
            <person name="Carver A."/>
            <person name="Chen C."/>
            <person name="Cichocki N."/>
            <person name="Clum A."/>
            <person name="Culley D."/>
            <person name="Crous P.W."/>
            <person name="Fauchery L."/>
            <person name="Girlanda M."/>
            <person name="Hayes R.D."/>
            <person name="Keri Z."/>
            <person name="LaButti K."/>
            <person name="Lipzen A."/>
            <person name="Lombard V."/>
            <person name="Magnuson J."/>
            <person name="Maillard F."/>
            <person name="Murat C."/>
            <person name="Nolan M."/>
            <person name="Ohm R.A."/>
            <person name="Pangilinan J."/>
            <person name="Pereira M.F."/>
            <person name="Perotto S."/>
            <person name="Peter M."/>
            <person name="Pfister S."/>
            <person name="Riley R."/>
            <person name="Sitrit Y."/>
            <person name="Stielow J.B."/>
            <person name="Szollosi G."/>
            <person name="Zifcakova L."/>
            <person name="Stursova M."/>
            <person name="Spatafora J.W."/>
            <person name="Tedersoo L."/>
            <person name="Vaario L.M."/>
            <person name="Yamada A."/>
            <person name="Yan M."/>
            <person name="Wang P."/>
            <person name="Xu J."/>
            <person name="Bruns T."/>
            <person name="Baldrian P."/>
            <person name="Vilgalys R."/>
            <person name="Dunand C."/>
            <person name="Henrissat B."/>
            <person name="Grigoriev I.V."/>
            <person name="Hibbett D."/>
            <person name="Nagy L.G."/>
            <person name="Martin F.M."/>
        </authorList>
    </citation>
    <scope>NUCLEOTIDE SEQUENCE</scope>
    <source>
        <strain evidence="2">UP504</strain>
    </source>
</reference>
<feature type="compositionally biased region" description="Acidic residues" evidence="1">
    <location>
        <begin position="202"/>
        <end position="217"/>
    </location>
</feature>
<dbReference type="EMBL" id="MU128964">
    <property type="protein sequence ID" value="KAF9514165.1"/>
    <property type="molecule type" value="Genomic_DNA"/>
</dbReference>
<dbReference type="AlphaFoldDB" id="A0A9P6DXS4"/>
<feature type="region of interest" description="Disordered" evidence="1">
    <location>
        <begin position="245"/>
        <end position="270"/>
    </location>
</feature>
<feature type="region of interest" description="Disordered" evidence="1">
    <location>
        <begin position="110"/>
        <end position="231"/>
    </location>
</feature>
<evidence type="ECO:0000256" key="1">
    <source>
        <dbReference type="SAM" id="MobiDB-lite"/>
    </source>
</evidence>
<feature type="compositionally biased region" description="Pro residues" evidence="1">
    <location>
        <begin position="123"/>
        <end position="136"/>
    </location>
</feature>
<organism evidence="2 3">
    <name type="scientific">Hydnum rufescens UP504</name>
    <dbReference type="NCBI Taxonomy" id="1448309"/>
    <lineage>
        <taxon>Eukaryota</taxon>
        <taxon>Fungi</taxon>
        <taxon>Dikarya</taxon>
        <taxon>Basidiomycota</taxon>
        <taxon>Agaricomycotina</taxon>
        <taxon>Agaricomycetes</taxon>
        <taxon>Cantharellales</taxon>
        <taxon>Hydnaceae</taxon>
        <taxon>Hydnum</taxon>
    </lineage>
</organism>
<proteinExistence type="predicted"/>
<evidence type="ECO:0000313" key="2">
    <source>
        <dbReference type="EMBL" id="KAF9514165.1"/>
    </source>
</evidence>
<protein>
    <submittedName>
        <fullName evidence="2">Uncharacterized protein</fullName>
    </submittedName>
</protein>
<dbReference type="PANTHER" id="PTHR40635">
    <property type="match status" value="1"/>
</dbReference>
<name>A0A9P6DXS4_9AGAM</name>
<dbReference type="Proteomes" id="UP000886523">
    <property type="component" value="Unassembled WGS sequence"/>
</dbReference>
<accession>A0A9P6DXS4</accession>
<dbReference type="PANTHER" id="PTHR40635:SF1">
    <property type="match status" value="1"/>
</dbReference>
<evidence type="ECO:0000313" key="3">
    <source>
        <dbReference type="Proteomes" id="UP000886523"/>
    </source>
</evidence>
<sequence>MVSFGPRNVFYLRINAHTVLPVFLHLDEQNGHAEWMTEAVLQQVVEDLRPLIGPKIRAEDAAASTPGPAAKKTSGVDVYRGSTYQFGYYLQKAEHHSLLIKSRNFAPMNKEAQRPPSLSPETRPQPTPTPDPPQPPRIGSKAPKQPPRRGVKRRRIATSDEEELSDRESGQEDQLPPNEGVNSIPTRRSQRSRRPAHTYKEPDDDLMGDVEMDDGDNSDSSVPAPHQRPLFLEEDDDSATRIAKAEPTDDVPLTAAQPNTAADPFVIDEDEDTDAKKMQLNIRYEGFSITSWRLCLIVQPYPPLPRVRLHPLLRHSCGLDNQALYNLCEMGRKPLRGVRD</sequence>
<feature type="compositionally biased region" description="Basic residues" evidence="1">
    <location>
        <begin position="188"/>
        <end position="197"/>
    </location>
</feature>
<keyword evidence="3" id="KW-1185">Reference proteome</keyword>